<feature type="compositionally biased region" description="Polar residues" evidence="1">
    <location>
        <begin position="635"/>
        <end position="655"/>
    </location>
</feature>
<dbReference type="GeneID" id="94195588"/>
<evidence type="ECO:0000313" key="3">
    <source>
        <dbReference type="EMBL" id="GIX64107.1"/>
    </source>
</evidence>
<feature type="region of interest" description="Disordered" evidence="1">
    <location>
        <begin position="615"/>
        <end position="655"/>
    </location>
</feature>
<keyword evidence="2" id="KW-0472">Membrane</keyword>
<evidence type="ECO:0000256" key="2">
    <source>
        <dbReference type="SAM" id="Phobius"/>
    </source>
</evidence>
<sequence>MMHRGAGRLLFAAFRANIRRTSSLSLARGDVSDMTSLSAKQLGKIALDVSRSGSSDIRVWRTFVECCSRSVSSFDGKDTLRLWKGVNAFYRNYDFCLRREDFNLLTYLILHSYEVCNGYTCDELSQLAEFVCDFAAINDAILDSSTLLFSKIGVMFNLRLAEALPYGVVRLLVSFSRLGIKDDALLESLAKFICRNEGFTPHDLRNILTSYALSGYCSPSLLKYATDQFLSLPGLSLNELAILSFAYVSLGYNSPDVRELFQRHLCRGAITTNLGALDDDRPPVDLPLFCANLDQLGVAIPDELMERIDINTLSADQFFKVVHLLPADAASQQQVLERYLAHESVPTVQSHLRVLEYTTKGDFCVLSLLHRAGDECKDGKCMVLGEHRYAELDTSPDYEHKPHGNSSGHYHITLPNESLKVTARENDCSGLDSKGDASNPMDSLDTFCHLLLRVPPLLLPSNLNLLGLTAKGRLSVPALRDLALLMSKALVDGNWNVESQLEELALANGTSLLSLIESHIAESDVCRSPALLSADLERCLGSDVDVRCRVGVLTVAAVLRTAKVAVIPLYPEDFVCLGEESTSASEPWAPPGSGARADVYATIYYLRRHSFKVSASSEERRPPRPIPPASTSTSVRTPSSKFDTMSKNTPRTTTAADSTWLQPLLDYDRLYKKMMQGTPRAGGHATVEKDVLYNKKAAYSDPVSRRQLLFELLKDAEADLAFYRADYSEMQLVPSLIAGELMACFGLAPHYAAHVSSHGCGAHSKMCSPVASCRTPSPPKVTRRGRRSQEAIERRRRRRSNVIMVGSKKSVFVYCNEALRSFGMLGPSGDPCSEVTFSALGSAIERAVQAVFQLEAHQYVYRLWLVSGVRAQCGPHPLFCPLFAGRFATHRLTFPLQDMASNEGIGAVIPQLEVLEPSHPSNVIQYHITLWLVVTVGGVALGFLYYMFTSFGYDDPVIYTQVNFTSQHAMCVVSLPLRMLHGLPLADRRATAFRHGAA</sequence>
<keyword evidence="4" id="KW-1185">Reference proteome</keyword>
<organism evidence="3 4">
    <name type="scientific">Babesia caballi</name>
    <dbReference type="NCBI Taxonomy" id="5871"/>
    <lineage>
        <taxon>Eukaryota</taxon>
        <taxon>Sar</taxon>
        <taxon>Alveolata</taxon>
        <taxon>Apicomplexa</taxon>
        <taxon>Aconoidasida</taxon>
        <taxon>Piroplasmida</taxon>
        <taxon>Babesiidae</taxon>
        <taxon>Babesia</taxon>
    </lineage>
</organism>
<feature type="transmembrane region" description="Helical" evidence="2">
    <location>
        <begin position="928"/>
        <end position="948"/>
    </location>
</feature>
<keyword evidence="2" id="KW-1133">Transmembrane helix</keyword>
<proteinExistence type="predicted"/>
<dbReference type="Pfam" id="PF23529">
    <property type="entry name" value="Microp_apicomplexa_16"/>
    <property type="match status" value="1"/>
</dbReference>
<protein>
    <submittedName>
        <fullName evidence="3">Membrane protein, putative</fullName>
    </submittedName>
</protein>
<name>A0AAV4LWT3_BABCB</name>
<keyword evidence="2" id="KW-0812">Transmembrane</keyword>
<comment type="caution">
    <text evidence="3">The sequence shown here is derived from an EMBL/GenBank/DDBJ whole genome shotgun (WGS) entry which is preliminary data.</text>
</comment>
<accession>A0AAV4LWT3</accession>
<feature type="region of interest" description="Disordered" evidence="1">
    <location>
        <begin position="773"/>
        <end position="795"/>
    </location>
</feature>
<dbReference type="RefSeq" id="XP_067716176.1">
    <property type="nucleotide sequence ID" value="XM_067860075.1"/>
</dbReference>
<dbReference type="EMBL" id="BPLF01000003">
    <property type="protein sequence ID" value="GIX64107.1"/>
    <property type="molecule type" value="Genomic_DNA"/>
</dbReference>
<gene>
    <name evidence="3" type="ORF">BcabD6B2_35420</name>
</gene>
<evidence type="ECO:0000256" key="1">
    <source>
        <dbReference type="SAM" id="MobiDB-lite"/>
    </source>
</evidence>
<dbReference type="AlphaFoldDB" id="A0AAV4LWT3"/>
<reference evidence="3 4" key="1">
    <citation type="submission" date="2021-06" db="EMBL/GenBank/DDBJ databases">
        <title>Genome sequence of Babesia caballi.</title>
        <authorList>
            <person name="Yamagishi J."/>
            <person name="Kidaka T."/>
            <person name="Ochi A."/>
        </authorList>
    </citation>
    <scope>NUCLEOTIDE SEQUENCE [LARGE SCALE GENOMIC DNA]</scope>
    <source>
        <strain evidence="3">USDA-D6B2</strain>
    </source>
</reference>
<evidence type="ECO:0000313" key="4">
    <source>
        <dbReference type="Proteomes" id="UP001497744"/>
    </source>
</evidence>
<dbReference type="Proteomes" id="UP001497744">
    <property type="component" value="Unassembled WGS sequence"/>
</dbReference>
<dbReference type="InterPro" id="IPR056355">
    <property type="entry name" value="Microp_apicomplexa_16"/>
</dbReference>